<evidence type="ECO:0000313" key="14">
    <source>
        <dbReference type="Proteomes" id="UP000502706"/>
    </source>
</evidence>
<evidence type="ECO:0000256" key="8">
    <source>
        <dbReference type="ARBA" id="ARBA00023136"/>
    </source>
</evidence>
<keyword evidence="7 11" id="KW-1133">Transmembrane helix</keyword>
<evidence type="ECO:0000256" key="6">
    <source>
        <dbReference type="ARBA" id="ARBA00022847"/>
    </source>
</evidence>
<accession>A0A6G8PWF1</accession>
<evidence type="ECO:0000259" key="12">
    <source>
        <dbReference type="PROSITE" id="PS50850"/>
    </source>
</evidence>
<evidence type="ECO:0000256" key="2">
    <source>
        <dbReference type="ARBA" id="ARBA00008240"/>
    </source>
</evidence>
<keyword evidence="5 11" id="KW-0812">Transmembrane</keyword>
<name>A0A6G8PWF1_9ACTN</name>
<keyword evidence="3" id="KW-0813">Transport</keyword>
<dbReference type="PROSITE" id="PS50850">
    <property type="entry name" value="MFS"/>
    <property type="match status" value="1"/>
</dbReference>
<comment type="similarity">
    <text evidence="2">Belongs to the major facilitator superfamily. Metabolite:H+ Symporter (MHS) family (TC 2.A.1.6) family.</text>
</comment>
<evidence type="ECO:0000256" key="11">
    <source>
        <dbReference type="SAM" id="Phobius"/>
    </source>
</evidence>
<protein>
    <recommendedName>
        <fullName evidence="10">Putative proline/betaine transporter</fullName>
    </recommendedName>
</protein>
<comment type="function">
    <text evidence="9">May be a proton symporter involved in the uptake of osmolytes such as proline and glycine betaine.</text>
</comment>
<evidence type="ECO:0000256" key="4">
    <source>
        <dbReference type="ARBA" id="ARBA00022475"/>
    </source>
</evidence>
<comment type="subcellular location">
    <subcellularLocation>
        <location evidence="1">Cell membrane</location>
        <topology evidence="1">Multi-pass membrane protein</topology>
    </subcellularLocation>
</comment>
<feature type="transmembrane region" description="Helical" evidence="11">
    <location>
        <begin position="336"/>
        <end position="354"/>
    </location>
</feature>
<dbReference type="KEGG" id="rmar:GBA65_08350"/>
<dbReference type="GO" id="GO:0005886">
    <property type="term" value="C:plasma membrane"/>
    <property type="evidence" value="ECO:0007669"/>
    <property type="project" value="UniProtKB-SubCell"/>
</dbReference>
<evidence type="ECO:0000256" key="9">
    <source>
        <dbReference type="ARBA" id="ARBA00037295"/>
    </source>
</evidence>
<feature type="transmembrane region" description="Helical" evidence="11">
    <location>
        <begin position="55"/>
        <end position="79"/>
    </location>
</feature>
<evidence type="ECO:0000256" key="3">
    <source>
        <dbReference type="ARBA" id="ARBA00022448"/>
    </source>
</evidence>
<gene>
    <name evidence="13" type="ORF">GBA65_08350</name>
</gene>
<evidence type="ECO:0000313" key="13">
    <source>
        <dbReference type="EMBL" id="QIN78530.1"/>
    </source>
</evidence>
<dbReference type="FunFam" id="1.20.1250.20:FF:000001">
    <property type="entry name" value="Dicarboxylate MFS transporter"/>
    <property type="match status" value="1"/>
</dbReference>
<dbReference type="InterPro" id="IPR020846">
    <property type="entry name" value="MFS_dom"/>
</dbReference>
<reference evidence="13 14" key="1">
    <citation type="submission" date="2019-10" db="EMBL/GenBank/DDBJ databases">
        <title>Rubrobacter sp nov SCSIO 52915 isolated from a deep-sea sediment in the South China Sea.</title>
        <authorList>
            <person name="Chen R.W."/>
        </authorList>
    </citation>
    <scope>NUCLEOTIDE SEQUENCE [LARGE SCALE GENOMIC DNA]</scope>
    <source>
        <strain evidence="13 14">SCSIO 52915</strain>
    </source>
</reference>
<dbReference type="CDD" id="cd17369">
    <property type="entry name" value="MFS_ShiA_like"/>
    <property type="match status" value="1"/>
</dbReference>
<feature type="transmembrane region" description="Helical" evidence="11">
    <location>
        <begin position="115"/>
        <end position="135"/>
    </location>
</feature>
<feature type="transmembrane region" description="Helical" evidence="11">
    <location>
        <begin position="245"/>
        <end position="269"/>
    </location>
</feature>
<keyword evidence="4" id="KW-1003">Cell membrane</keyword>
<evidence type="ECO:0000256" key="1">
    <source>
        <dbReference type="ARBA" id="ARBA00004651"/>
    </source>
</evidence>
<dbReference type="InterPro" id="IPR011701">
    <property type="entry name" value="MFS"/>
</dbReference>
<feature type="transmembrane region" description="Helical" evidence="11">
    <location>
        <begin position="311"/>
        <end position="330"/>
    </location>
</feature>
<dbReference type="GO" id="GO:0015293">
    <property type="term" value="F:symporter activity"/>
    <property type="evidence" value="ECO:0007669"/>
    <property type="project" value="UniProtKB-KW"/>
</dbReference>
<feature type="transmembrane region" description="Helical" evidence="11">
    <location>
        <begin position="91"/>
        <end position="109"/>
    </location>
</feature>
<evidence type="ECO:0000256" key="5">
    <source>
        <dbReference type="ARBA" id="ARBA00022692"/>
    </source>
</evidence>
<feature type="domain" description="Major facilitator superfamily (MFS) profile" evidence="12">
    <location>
        <begin position="18"/>
        <end position="427"/>
    </location>
</feature>
<dbReference type="SUPFAM" id="SSF103473">
    <property type="entry name" value="MFS general substrate transporter"/>
    <property type="match status" value="1"/>
</dbReference>
<organism evidence="13 14">
    <name type="scientific">Rubrobacter marinus</name>
    <dbReference type="NCBI Taxonomy" id="2653852"/>
    <lineage>
        <taxon>Bacteria</taxon>
        <taxon>Bacillati</taxon>
        <taxon>Actinomycetota</taxon>
        <taxon>Rubrobacteria</taxon>
        <taxon>Rubrobacterales</taxon>
        <taxon>Rubrobacteraceae</taxon>
        <taxon>Rubrobacter</taxon>
    </lineage>
</organism>
<feature type="transmembrane region" description="Helical" evidence="11">
    <location>
        <begin position="281"/>
        <end position="299"/>
    </location>
</feature>
<feature type="transmembrane region" description="Helical" evidence="11">
    <location>
        <begin position="156"/>
        <end position="178"/>
    </location>
</feature>
<feature type="transmembrane region" description="Helical" evidence="11">
    <location>
        <begin position="30"/>
        <end position="49"/>
    </location>
</feature>
<proteinExistence type="inferred from homology"/>
<feature type="transmembrane region" description="Helical" evidence="11">
    <location>
        <begin position="403"/>
        <end position="422"/>
    </location>
</feature>
<keyword evidence="14" id="KW-1185">Reference proteome</keyword>
<keyword evidence="8 11" id="KW-0472">Membrane</keyword>
<evidence type="ECO:0000256" key="7">
    <source>
        <dbReference type="ARBA" id="ARBA00022989"/>
    </source>
</evidence>
<evidence type="ECO:0000256" key="10">
    <source>
        <dbReference type="ARBA" id="ARBA00039918"/>
    </source>
</evidence>
<keyword evidence="6" id="KW-0769">Symport</keyword>
<feature type="transmembrane region" description="Helical" evidence="11">
    <location>
        <begin position="190"/>
        <end position="211"/>
    </location>
</feature>
<sequence length="450" mass="48194">MEALGGEHTGERTSVRQVVTASLVGTTIEWYDFFIYGTAAALIFNQLFFPGSEPLTGTLLAFGTYAVGFAARPLGGIFCGHFGDKIGRKSMLVMTLVVMGIATFAIGLLPTYAAIGVWAPILLVVLRFLQGFAVGGEWGGATLMAVEYAPPGRRGFYGAWPGMGIPAGLVLATAVFSLFQTLPEEQFLAWGWRAPFLLSIILVAVGLFIRLKILETPAFERVRESSGGVSRLPIVEVLRNYWRSILLTMGAFFLLNGGFYIAVTFMLTYGTQTVGVENSTMLTGVLIAACVQIVAIGFFGALSDKLGRRPVYLGGAIFLGLFSFPLFWMVNTGNAVVIWLALTLAVASLGAMYGPMGAFFSELFDTRVRYSGASLGYQAASVFAGGLAPFIGIALLSRYGYPAVALYMIGMAVITIVAVYLATETYQRDLNGDDNDAEQQGVAGRNVVRG</sequence>
<dbReference type="RefSeq" id="WP_166396209.1">
    <property type="nucleotide sequence ID" value="NZ_CP045121.1"/>
</dbReference>
<dbReference type="PANTHER" id="PTHR43045">
    <property type="entry name" value="SHIKIMATE TRANSPORTER"/>
    <property type="match status" value="1"/>
</dbReference>
<dbReference type="EMBL" id="CP045121">
    <property type="protein sequence ID" value="QIN78530.1"/>
    <property type="molecule type" value="Genomic_DNA"/>
</dbReference>
<feature type="transmembrane region" description="Helical" evidence="11">
    <location>
        <begin position="375"/>
        <end position="397"/>
    </location>
</feature>
<dbReference type="PANTHER" id="PTHR43045:SF1">
    <property type="entry name" value="SHIKIMATE TRANSPORTER"/>
    <property type="match status" value="1"/>
</dbReference>
<dbReference type="InterPro" id="IPR036259">
    <property type="entry name" value="MFS_trans_sf"/>
</dbReference>
<dbReference type="Gene3D" id="1.20.1250.20">
    <property type="entry name" value="MFS general substrate transporter like domains"/>
    <property type="match status" value="2"/>
</dbReference>
<dbReference type="Pfam" id="PF07690">
    <property type="entry name" value="MFS_1"/>
    <property type="match status" value="1"/>
</dbReference>
<dbReference type="Proteomes" id="UP000502706">
    <property type="component" value="Chromosome"/>
</dbReference>
<dbReference type="AlphaFoldDB" id="A0A6G8PWF1"/>